<name>A0A381WWH2_9ZZZZ</name>
<dbReference type="GO" id="GO:0004252">
    <property type="term" value="F:serine-type endopeptidase activity"/>
    <property type="evidence" value="ECO:0007669"/>
    <property type="project" value="InterPro"/>
</dbReference>
<dbReference type="GO" id="GO:0003677">
    <property type="term" value="F:DNA binding"/>
    <property type="evidence" value="ECO:0007669"/>
    <property type="project" value="UniProtKB-KW"/>
</dbReference>
<feature type="domain" description="LexA repressor DNA-binding" evidence="14">
    <location>
        <begin position="1"/>
        <end position="64"/>
    </location>
</feature>
<dbReference type="FunFam" id="2.10.109.10:FF:000001">
    <property type="entry name" value="LexA repressor"/>
    <property type="match status" value="1"/>
</dbReference>
<dbReference type="InterPro" id="IPR015927">
    <property type="entry name" value="Peptidase_S24_S26A/B/C"/>
</dbReference>
<evidence type="ECO:0000256" key="1">
    <source>
        <dbReference type="ARBA" id="ARBA00007484"/>
    </source>
</evidence>
<evidence type="ECO:0000256" key="10">
    <source>
        <dbReference type="ARBA" id="ARBA00023163"/>
    </source>
</evidence>
<dbReference type="PANTHER" id="PTHR33516:SF2">
    <property type="entry name" value="LEXA REPRESSOR-RELATED"/>
    <property type="match status" value="1"/>
</dbReference>
<feature type="domain" description="Peptidase S24/S26A/S26B/S26C" evidence="13">
    <location>
        <begin position="81"/>
        <end position="195"/>
    </location>
</feature>
<dbReference type="InterPro" id="IPR006197">
    <property type="entry name" value="Peptidase_S24_LexA"/>
</dbReference>
<evidence type="ECO:0000256" key="7">
    <source>
        <dbReference type="ARBA" id="ARBA00022813"/>
    </source>
</evidence>
<keyword evidence="8" id="KW-0805">Transcription regulation</keyword>
<dbReference type="InterPro" id="IPR039418">
    <property type="entry name" value="LexA-like"/>
</dbReference>
<evidence type="ECO:0000256" key="9">
    <source>
        <dbReference type="ARBA" id="ARBA00023125"/>
    </source>
</evidence>
<reference evidence="15" key="1">
    <citation type="submission" date="2018-05" db="EMBL/GenBank/DDBJ databases">
        <authorList>
            <person name="Lanie J.A."/>
            <person name="Ng W.-L."/>
            <person name="Kazmierczak K.M."/>
            <person name="Andrzejewski T.M."/>
            <person name="Davidsen T.M."/>
            <person name="Wayne K.J."/>
            <person name="Tettelin H."/>
            <person name="Glass J.I."/>
            <person name="Rusch D."/>
            <person name="Podicherti R."/>
            <person name="Tsui H.-C.T."/>
            <person name="Winkler M.E."/>
        </authorList>
    </citation>
    <scope>NUCLEOTIDE SEQUENCE</scope>
</reference>
<keyword evidence="5" id="KW-0227">DNA damage</keyword>
<dbReference type="InterPro" id="IPR036388">
    <property type="entry name" value="WH-like_DNA-bd_sf"/>
</dbReference>
<dbReference type="GO" id="GO:0006260">
    <property type="term" value="P:DNA replication"/>
    <property type="evidence" value="ECO:0007669"/>
    <property type="project" value="UniProtKB-KW"/>
</dbReference>
<evidence type="ECO:0000256" key="11">
    <source>
        <dbReference type="ARBA" id="ARBA00023204"/>
    </source>
</evidence>
<dbReference type="GO" id="GO:0006281">
    <property type="term" value="P:DNA repair"/>
    <property type="evidence" value="ECO:0007669"/>
    <property type="project" value="UniProtKB-KW"/>
</dbReference>
<evidence type="ECO:0000256" key="2">
    <source>
        <dbReference type="ARBA" id="ARBA00011738"/>
    </source>
</evidence>
<dbReference type="Gene3D" id="1.10.10.10">
    <property type="entry name" value="Winged helix-like DNA-binding domain superfamily/Winged helix DNA-binding domain"/>
    <property type="match status" value="1"/>
</dbReference>
<keyword evidence="10" id="KW-0804">Transcription</keyword>
<evidence type="ECO:0000256" key="3">
    <source>
        <dbReference type="ARBA" id="ARBA00022491"/>
    </source>
</evidence>
<keyword evidence="11" id="KW-0234">DNA repair</keyword>
<keyword evidence="4" id="KW-0235">DNA replication</keyword>
<evidence type="ECO:0000256" key="6">
    <source>
        <dbReference type="ARBA" id="ARBA00022801"/>
    </source>
</evidence>
<evidence type="ECO:0000256" key="8">
    <source>
        <dbReference type="ARBA" id="ARBA00023015"/>
    </source>
</evidence>
<dbReference type="PRINTS" id="PR00726">
    <property type="entry name" value="LEXASERPTASE"/>
</dbReference>
<evidence type="ECO:0000256" key="12">
    <source>
        <dbReference type="ARBA" id="ARBA00023236"/>
    </source>
</evidence>
<comment type="similarity">
    <text evidence="1">Belongs to the peptidase S24 family.</text>
</comment>
<dbReference type="InterPro" id="IPR036390">
    <property type="entry name" value="WH_DNA-bd_sf"/>
</dbReference>
<dbReference type="InterPro" id="IPR050077">
    <property type="entry name" value="LexA_repressor"/>
</dbReference>
<evidence type="ECO:0000256" key="5">
    <source>
        <dbReference type="ARBA" id="ARBA00022763"/>
    </source>
</evidence>
<dbReference type="InterPro" id="IPR006200">
    <property type="entry name" value="LexA"/>
</dbReference>
<dbReference type="FunFam" id="1.10.10.10:FF:000009">
    <property type="entry name" value="LexA repressor"/>
    <property type="match status" value="1"/>
</dbReference>
<dbReference type="InterPro" id="IPR036286">
    <property type="entry name" value="LexA/Signal_pep-like_sf"/>
</dbReference>
<dbReference type="Pfam" id="PF00717">
    <property type="entry name" value="Peptidase_S24"/>
    <property type="match status" value="1"/>
</dbReference>
<dbReference type="Gene3D" id="2.10.109.10">
    <property type="entry name" value="Umud Fragment, subunit A"/>
    <property type="match status" value="1"/>
</dbReference>
<gene>
    <name evidence="15" type="ORF">METZ01_LOCUS109475</name>
</gene>
<dbReference type="InterPro" id="IPR006199">
    <property type="entry name" value="LexA_DNA-bd_dom"/>
</dbReference>
<evidence type="ECO:0008006" key="16">
    <source>
        <dbReference type="Google" id="ProtNLM"/>
    </source>
</evidence>
<keyword evidence="7" id="KW-0068">Autocatalytic cleavage</keyword>
<proteinExistence type="inferred from homology"/>
<dbReference type="GO" id="GO:0006508">
    <property type="term" value="P:proteolysis"/>
    <property type="evidence" value="ECO:0007669"/>
    <property type="project" value="InterPro"/>
</dbReference>
<keyword evidence="12" id="KW-0742">SOS response</keyword>
<sequence length="201" mass="22317">MQPLTKRQRQILDYLNEFIDEHGYAPSLEEIGQRFGLSSLATVHKHLTNLQDKGFIRRAWNRSRSVEVVPTRMGARALDLPMLGYVAAGAPIEAVVSAETVTVPEDIVGARDTYALRVRGDSMIDEQIRDGDLVVVEDRKTARNGEMVIALLDGSDVTLKKFYRENGHVRLQPANAAMSPIIVSSEAVEVQGVVVGVMRRY</sequence>
<evidence type="ECO:0000259" key="14">
    <source>
        <dbReference type="Pfam" id="PF01726"/>
    </source>
</evidence>
<keyword evidence="6" id="KW-0378">Hydrolase</keyword>
<dbReference type="SUPFAM" id="SSF51306">
    <property type="entry name" value="LexA/Signal peptidase"/>
    <property type="match status" value="1"/>
</dbReference>
<organism evidence="15">
    <name type="scientific">marine metagenome</name>
    <dbReference type="NCBI Taxonomy" id="408172"/>
    <lineage>
        <taxon>unclassified sequences</taxon>
        <taxon>metagenomes</taxon>
        <taxon>ecological metagenomes</taxon>
    </lineage>
</organism>
<dbReference type="GO" id="GO:0045892">
    <property type="term" value="P:negative regulation of DNA-templated transcription"/>
    <property type="evidence" value="ECO:0007669"/>
    <property type="project" value="InterPro"/>
</dbReference>
<dbReference type="NCBIfam" id="TIGR00498">
    <property type="entry name" value="lexA"/>
    <property type="match status" value="1"/>
</dbReference>
<keyword evidence="9" id="KW-0238">DNA-binding</keyword>
<dbReference type="EMBL" id="UINC01013050">
    <property type="protein sequence ID" value="SVA56621.1"/>
    <property type="molecule type" value="Genomic_DNA"/>
</dbReference>
<protein>
    <recommendedName>
        <fullName evidence="16">LexA repressor</fullName>
    </recommendedName>
</protein>
<accession>A0A381WWH2</accession>
<dbReference type="SUPFAM" id="SSF46785">
    <property type="entry name" value="Winged helix' DNA-binding domain"/>
    <property type="match status" value="1"/>
</dbReference>
<dbReference type="GO" id="GO:0009432">
    <property type="term" value="P:SOS response"/>
    <property type="evidence" value="ECO:0007669"/>
    <property type="project" value="UniProtKB-KW"/>
</dbReference>
<dbReference type="PANTHER" id="PTHR33516">
    <property type="entry name" value="LEXA REPRESSOR"/>
    <property type="match status" value="1"/>
</dbReference>
<comment type="subunit">
    <text evidence="2">Homodimer.</text>
</comment>
<evidence type="ECO:0000313" key="15">
    <source>
        <dbReference type="EMBL" id="SVA56621.1"/>
    </source>
</evidence>
<dbReference type="CDD" id="cd06529">
    <property type="entry name" value="S24_LexA-like"/>
    <property type="match status" value="1"/>
</dbReference>
<dbReference type="AlphaFoldDB" id="A0A381WWH2"/>
<evidence type="ECO:0000256" key="4">
    <source>
        <dbReference type="ARBA" id="ARBA00022705"/>
    </source>
</evidence>
<keyword evidence="3" id="KW-0678">Repressor</keyword>
<evidence type="ECO:0000259" key="13">
    <source>
        <dbReference type="Pfam" id="PF00717"/>
    </source>
</evidence>
<dbReference type="HAMAP" id="MF_00015">
    <property type="entry name" value="LexA"/>
    <property type="match status" value="1"/>
</dbReference>
<dbReference type="Pfam" id="PF01726">
    <property type="entry name" value="LexA_DNA_bind"/>
    <property type="match status" value="1"/>
</dbReference>